<dbReference type="GO" id="GO:0005096">
    <property type="term" value="F:GTPase activator activity"/>
    <property type="evidence" value="ECO:0007669"/>
    <property type="project" value="InterPro"/>
</dbReference>
<dbReference type="PANTHER" id="PTHR46220">
    <property type="entry name" value="ADP-RIBOSYLATION FACTOR GTPASE-ACTIVATING PROTEIN AGD12"/>
    <property type="match status" value="1"/>
</dbReference>
<reference evidence="2" key="2">
    <citation type="submission" date="2022-03" db="EMBL/GenBank/DDBJ databases">
        <title>Draft title - Genomic analysis of global carrot germplasm unveils the trajectory of domestication and the origin of high carotenoid orange carrot.</title>
        <authorList>
            <person name="Iorizzo M."/>
            <person name="Ellison S."/>
            <person name="Senalik D."/>
            <person name="Macko-Podgorni A."/>
            <person name="Grzebelus D."/>
            <person name="Bostan H."/>
            <person name="Rolling W."/>
            <person name="Curaba J."/>
            <person name="Simon P."/>
        </authorList>
    </citation>
    <scope>NUCLEOTIDE SEQUENCE</scope>
    <source>
        <tissue evidence="2">Leaf</tissue>
    </source>
</reference>
<dbReference type="SUPFAM" id="SSF49562">
    <property type="entry name" value="C2 domain (Calcium/lipid-binding domain, CaLB)"/>
    <property type="match status" value="1"/>
</dbReference>
<accession>A0AAF0XCE7</accession>
<evidence type="ECO:0000259" key="1">
    <source>
        <dbReference type="PROSITE" id="PS50004"/>
    </source>
</evidence>
<dbReference type="GO" id="GO:0005543">
    <property type="term" value="F:phospholipid binding"/>
    <property type="evidence" value="ECO:0007669"/>
    <property type="project" value="InterPro"/>
</dbReference>
<dbReference type="InterPro" id="IPR000008">
    <property type="entry name" value="C2_dom"/>
</dbReference>
<dbReference type="AlphaFoldDB" id="A0AAF0XCE7"/>
<dbReference type="EMBL" id="CP093348">
    <property type="protein sequence ID" value="WOH04419.1"/>
    <property type="molecule type" value="Genomic_DNA"/>
</dbReference>
<dbReference type="Proteomes" id="UP000077755">
    <property type="component" value="Chromosome 6"/>
</dbReference>
<organism evidence="2 3">
    <name type="scientific">Daucus carota subsp. sativus</name>
    <name type="common">Carrot</name>
    <dbReference type="NCBI Taxonomy" id="79200"/>
    <lineage>
        <taxon>Eukaryota</taxon>
        <taxon>Viridiplantae</taxon>
        <taxon>Streptophyta</taxon>
        <taxon>Embryophyta</taxon>
        <taxon>Tracheophyta</taxon>
        <taxon>Spermatophyta</taxon>
        <taxon>Magnoliopsida</taxon>
        <taxon>eudicotyledons</taxon>
        <taxon>Gunneridae</taxon>
        <taxon>Pentapetalae</taxon>
        <taxon>asterids</taxon>
        <taxon>campanulids</taxon>
        <taxon>Apiales</taxon>
        <taxon>Apiaceae</taxon>
        <taxon>Apioideae</taxon>
        <taxon>Scandiceae</taxon>
        <taxon>Daucinae</taxon>
        <taxon>Daucus</taxon>
        <taxon>Daucus sect. Daucus</taxon>
    </lineage>
</organism>
<dbReference type="InterPro" id="IPR035892">
    <property type="entry name" value="C2_domain_sf"/>
</dbReference>
<protein>
    <recommendedName>
        <fullName evidence="1">C2 domain-containing protein</fullName>
    </recommendedName>
</protein>
<evidence type="ECO:0000313" key="3">
    <source>
        <dbReference type="Proteomes" id="UP000077755"/>
    </source>
</evidence>
<feature type="domain" description="C2" evidence="1">
    <location>
        <begin position="1"/>
        <end position="104"/>
    </location>
</feature>
<evidence type="ECO:0000313" key="2">
    <source>
        <dbReference type="EMBL" id="WOH04419.1"/>
    </source>
</evidence>
<dbReference type="PANTHER" id="PTHR46220:SF2">
    <property type="entry name" value="ADP-RIBOSYLATION FACTOR GTPASE-ACTIVATING PROTEIN AGD11-RELATED"/>
    <property type="match status" value="1"/>
</dbReference>
<reference evidence="2" key="1">
    <citation type="journal article" date="2016" name="Nat. Genet.">
        <title>A high-quality carrot genome assembly provides new insights into carotenoid accumulation and asterid genome evolution.</title>
        <authorList>
            <person name="Iorizzo M."/>
            <person name="Ellison S."/>
            <person name="Senalik D."/>
            <person name="Zeng P."/>
            <person name="Satapoomin P."/>
            <person name="Huang J."/>
            <person name="Bowman M."/>
            <person name="Iovene M."/>
            <person name="Sanseverino W."/>
            <person name="Cavagnaro P."/>
            <person name="Yildiz M."/>
            <person name="Macko-Podgorni A."/>
            <person name="Moranska E."/>
            <person name="Grzebelus E."/>
            <person name="Grzebelus D."/>
            <person name="Ashrafi H."/>
            <person name="Zheng Z."/>
            <person name="Cheng S."/>
            <person name="Spooner D."/>
            <person name="Van Deynze A."/>
            <person name="Simon P."/>
        </authorList>
    </citation>
    <scope>NUCLEOTIDE SEQUENCE</scope>
    <source>
        <tissue evidence="2">Leaf</tissue>
    </source>
</reference>
<dbReference type="Gene3D" id="2.60.40.150">
    <property type="entry name" value="C2 domain"/>
    <property type="match status" value="1"/>
</dbReference>
<proteinExistence type="predicted"/>
<keyword evidence="3" id="KW-1185">Reference proteome</keyword>
<gene>
    <name evidence="2" type="ORF">DCAR_0623828</name>
</gene>
<sequence>MVEFVGLIKVKTVKGSNLAVRDLTTSDPYLILSLGNQSVKTDPVMNSLNPVWKDMLMLSIPGDIPPLKLHVYDKDTFTTDDYMGEAEIDIQPLVTAAKAADTCRSGESMPLGKLVASKDNTLISDGIISLVDGKVKQDLILELQNVESGVLEVELECVALMQ</sequence>
<dbReference type="InterPro" id="IPR044518">
    <property type="entry name" value="ARF_GAP_AGD11/12/13"/>
</dbReference>
<dbReference type="PROSITE" id="PS50004">
    <property type="entry name" value="C2"/>
    <property type="match status" value="1"/>
</dbReference>
<dbReference type="SMART" id="SM00239">
    <property type="entry name" value="C2"/>
    <property type="match status" value="1"/>
</dbReference>
<dbReference type="Pfam" id="PF00168">
    <property type="entry name" value="C2"/>
    <property type="match status" value="1"/>
</dbReference>
<name>A0AAF0XCE7_DAUCS</name>